<feature type="non-terminal residue" evidence="12">
    <location>
        <position position="1"/>
    </location>
</feature>
<dbReference type="CDD" id="cd01854">
    <property type="entry name" value="YjeQ_EngC"/>
    <property type="match status" value="1"/>
</dbReference>
<name>A0A849C3V2_9ACTN</name>
<dbReference type="GO" id="GO:0003924">
    <property type="term" value="F:GTPase activity"/>
    <property type="evidence" value="ECO:0007669"/>
    <property type="project" value="InterPro"/>
</dbReference>
<dbReference type="GO" id="GO:0005525">
    <property type="term" value="F:GTP binding"/>
    <property type="evidence" value="ECO:0007669"/>
    <property type="project" value="UniProtKB-KW"/>
</dbReference>
<evidence type="ECO:0000259" key="11">
    <source>
        <dbReference type="PROSITE" id="PS51721"/>
    </source>
</evidence>
<dbReference type="Gene3D" id="3.40.50.300">
    <property type="entry name" value="P-loop containing nucleotide triphosphate hydrolases"/>
    <property type="match status" value="1"/>
</dbReference>
<keyword evidence="8" id="KW-0694">RNA-binding</keyword>
<evidence type="ECO:0000256" key="4">
    <source>
        <dbReference type="ARBA" id="ARBA00022730"/>
    </source>
</evidence>
<dbReference type="InterPro" id="IPR010914">
    <property type="entry name" value="RsgA_GTPase_dom"/>
</dbReference>
<dbReference type="GO" id="GO:0046872">
    <property type="term" value="F:metal ion binding"/>
    <property type="evidence" value="ECO:0007669"/>
    <property type="project" value="UniProtKB-KW"/>
</dbReference>
<evidence type="ECO:0000259" key="10">
    <source>
        <dbReference type="PROSITE" id="PS50936"/>
    </source>
</evidence>
<dbReference type="InterPro" id="IPR004881">
    <property type="entry name" value="Ribosome_biogen_GTPase_RsgA"/>
</dbReference>
<keyword evidence="1" id="KW-0963">Cytoplasm</keyword>
<dbReference type="SUPFAM" id="SSF52540">
    <property type="entry name" value="P-loop containing nucleoside triphosphate hydrolases"/>
    <property type="match status" value="1"/>
</dbReference>
<dbReference type="Gene3D" id="1.10.40.50">
    <property type="entry name" value="Probable gtpase engc, domain 3"/>
    <property type="match status" value="1"/>
</dbReference>
<keyword evidence="13" id="KW-1185">Reference proteome</keyword>
<comment type="caution">
    <text evidence="12">The sequence shown here is derived from an EMBL/GenBank/DDBJ whole genome shotgun (WGS) entry which is preliminary data.</text>
</comment>
<accession>A0A849C3V2</accession>
<dbReference type="InterPro" id="IPR030378">
    <property type="entry name" value="G_CP_dom"/>
</dbReference>
<dbReference type="PROSITE" id="PS51721">
    <property type="entry name" value="G_CP"/>
    <property type="match status" value="1"/>
</dbReference>
<evidence type="ECO:0000313" key="13">
    <source>
        <dbReference type="Proteomes" id="UP000555552"/>
    </source>
</evidence>
<dbReference type="AlphaFoldDB" id="A0A849C3V2"/>
<feature type="domain" description="EngC GTPase" evidence="10">
    <location>
        <begin position="73"/>
        <end position="220"/>
    </location>
</feature>
<keyword evidence="7" id="KW-0862">Zinc</keyword>
<organism evidence="12 13">
    <name type="scientific">Pseudokineococcus marinus</name>
    <dbReference type="NCBI Taxonomy" id="351215"/>
    <lineage>
        <taxon>Bacteria</taxon>
        <taxon>Bacillati</taxon>
        <taxon>Actinomycetota</taxon>
        <taxon>Actinomycetes</taxon>
        <taxon>Kineosporiales</taxon>
        <taxon>Kineosporiaceae</taxon>
        <taxon>Pseudokineococcus</taxon>
    </lineage>
</organism>
<dbReference type="GO" id="GO:0019843">
    <property type="term" value="F:rRNA binding"/>
    <property type="evidence" value="ECO:0007669"/>
    <property type="project" value="UniProtKB-KW"/>
</dbReference>
<dbReference type="PANTHER" id="PTHR32120">
    <property type="entry name" value="SMALL RIBOSOMAL SUBUNIT BIOGENESIS GTPASE RSGA"/>
    <property type="match status" value="1"/>
</dbReference>
<evidence type="ECO:0000256" key="5">
    <source>
        <dbReference type="ARBA" id="ARBA00022741"/>
    </source>
</evidence>
<reference evidence="12 13" key="1">
    <citation type="submission" date="2020-05" db="EMBL/GenBank/DDBJ databases">
        <title>MicrobeNet Type strains.</title>
        <authorList>
            <person name="Nicholson A.C."/>
        </authorList>
    </citation>
    <scope>NUCLEOTIDE SEQUENCE [LARGE SCALE GENOMIC DNA]</scope>
    <source>
        <strain evidence="12 13">JCM 14547</strain>
    </source>
</reference>
<evidence type="ECO:0000256" key="7">
    <source>
        <dbReference type="ARBA" id="ARBA00022833"/>
    </source>
</evidence>
<evidence type="ECO:0000256" key="8">
    <source>
        <dbReference type="ARBA" id="ARBA00022884"/>
    </source>
</evidence>
<keyword evidence="2" id="KW-0690">Ribosome biogenesis</keyword>
<dbReference type="GO" id="GO:0042254">
    <property type="term" value="P:ribosome biogenesis"/>
    <property type="evidence" value="ECO:0007669"/>
    <property type="project" value="UniProtKB-KW"/>
</dbReference>
<keyword evidence="6" id="KW-0378">Hydrolase</keyword>
<keyword evidence="9" id="KW-0342">GTP-binding</keyword>
<dbReference type="EMBL" id="JABEMA010000316">
    <property type="protein sequence ID" value="NNH24318.1"/>
    <property type="molecule type" value="Genomic_DNA"/>
</dbReference>
<dbReference type="PROSITE" id="PS50936">
    <property type="entry name" value="ENGC_GTPASE"/>
    <property type="match status" value="1"/>
</dbReference>
<dbReference type="Proteomes" id="UP000555552">
    <property type="component" value="Unassembled WGS sequence"/>
</dbReference>
<dbReference type="NCBIfam" id="TIGR00157">
    <property type="entry name" value="ribosome small subunit-dependent GTPase A"/>
    <property type="match status" value="1"/>
</dbReference>
<evidence type="ECO:0000256" key="6">
    <source>
        <dbReference type="ARBA" id="ARBA00022801"/>
    </source>
</evidence>
<keyword evidence="3" id="KW-0479">Metal-binding</keyword>
<gene>
    <name evidence="12" type="primary">rsgA</name>
    <name evidence="12" type="ORF">HLB09_14725</name>
</gene>
<dbReference type="Pfam" id="PF03193">
    <property type="entry name" value="RsgA_GTPase"/>
    <property type="match status" value="1"/>
</dbReference>
<sequence length="317" mass="33097">RAHLATADGPVAAATRTLAGRRAGVEGALVTGDWVVWARDADEGPAVLARLAPATALVRRVAQDDLSQQQELATWVDVVAVVVPLDVPVSAGRLERTLAVAWESGARPLVVATKADVVADTGAERELLERSAAGAEVLLTSTATGAGLEELRAAVGAGTLALLGPSGAGKSSLVNALVGEEVQAVGAVRGADGRGRHTTTARELVPLPGGGVLLDTPGVRGLGLWETADGVDRAFEDVTALAARCRFADCSHSVEPGCAVTAALESGELPERRWRSHQKLQREAAALAVRHDERLRREQARALQRRVRLTAGPTRHR</sequence>
<feature type="domain" description="CP-type G" evidence="11">
    <location>
        <begin position="63"/>
        <end position="222"/>
    </location>
</feature>
<evidence type="ECO:0000313" key="12">
    <source>
        <dbReference type="EMBL" id="NNH24318.1"/>
    </source>
</evidence>
<protein>
    <submittedName>
        <fullName evidence="12">Ribosome small subunit-dependent GTPase A</fullName>
    </submittedName>
</protein>
<evidence type="ECO:0000256" key="9">
    <source>
        <dbReference type="ARBA" id="ARBA00023134"/>
    </source>
</evidence>
<dbReference type="InterPro" id="IPR027417">
    <property type="entry name" value="P-loop_NTPase"/>
</dbReference>
<evidence type="ECO:0000256" key="3">
    <source>
        <dbReference type="ARBA" id="ARBA00022723"/>
    </source>
</evidence>
<evidence type="ECO:0000256" key="1">
    <source>
        <dbReference type="ARBA" id="ARBA00022490"/>
    </source>
</evidence>
<dbReference type="HAMAP" id="MF_01820">
    <property type="entry name" value="GTPase_RsgA"/>
    <property type="match status" value="1"/>
</dbReference>
<evidence type="ECO:0000256" key="2">
    <source>
        <dbReference type="ARBA" id="ARBA00022517"/>
    </source>
</evidence>
<dbReference type="RefSeq" id="WP_171204075.1">
    <property type="nucleotide sequence ID" value="NZ_JABEMA010000316.1"/>
</dbReference>
<proteinExistence type="inferred from homology"/>
<keyword evidence="5" id="KW-0547">Nucleotide-binding</keyword>
<keyword evidence="4" id="KW-0699">rRNA-binding</keyword>
<dbReference type="PANTHER" id="PTHR32120:SF10">
    <property type="entry name" value="SMALL RIBOSOMAL SUBUNIT BIOGENESIS GTPASE RSGA"/>
    <property type="match status" value="1"/>
</dbReference>